<protein>
    <submittedName>
        <fullName evidence="1">5710_t:CDS:1</fullName>
    </submittedName>
</protein>
<evidence type="ECO:0000313" key="2">
    <source>
        <dbReference type="Proteomes" id="UP000789572"/>
    </source>
</evidence>
<organism evidence="1 2">
    <name type="scientific">Paraglomus occultum</name>
    <dbReference type="NCBI Taxonomy" id="144539"/>
    <lineage>
        <taxon>Eukaryota</taxon>
        <taxon>Fungi</taxon>
        <taxon>Fungi incertae sedis</taxon>
        <taxon>Mucoromycota</taxon>
        <taxon>Glomeromycotina</taxon>
        <taxon>Glomeromycetes</taxon>
        <taxon>Paraglomerales</taxon>
        <taxon>Paraglomeraceae</taxon>
        <taxon>Paraglomus</taxon>
    </lineage>
</organism>
<name>A0A9N8VXZ0_9GLOM</name>
<feature type="non-terminal residue" evidence="1">
    <location>
        <position position="1"/>
    </location>
</feature>
<dbReference type="Proteomes" id="UP000789572">
    <property type="component" value="Unassembled WGS sequence"/>
</dbReference>
<keyword evidence="2" id="KW-1185">Reference proteome</keyword>
<dbReference type="EMBL" id="CAJVPJ010000045">
    <property type="protein sequence ID" value="CAG8465196.1"/>
    <property type="molecule type" value="Genomic_DNA"/>
</dbReference>
<sequence length="125" mass="14374">IPSAGGKNLEKLDDDRKRERDAYFEQWVSHALADDSTNATLFREEYNTSGDARRNDMIENVRTYFSQSNVVRTVATKMRLQLKVQRAMVFSASSHEEQNLQRAVAEAFDIDYLDPFDSASRFLST</sequence>
<comment type="caution">
    <text evidence="1">The sequence shown here is derived from an EMBL/GenBank/DDBJ whole genome shotgun (WGS) entry which is preliminary data.</text>
</comment>
<reference evidence="1" key="1">
    <citation type="submission" date="2021-06" db="EMBL/GenBank/DDBJ databases">
        <authorList>
            <person name="Kallberg Y."/>
            <person name="Tangrot J."/>
            <person name="Rosling A."/>
        </authorList>
    </citation>
    <scope>NUCLEOTIDE SEQUENCE</scope>
    <source>
        <strain evidence="1">IA702</strain>
    </source>
</reference>
<accession>A0A9N8VXZ0</accession>
<proteinExistence type="predicted"/>
<gene>
    <name evidence="1" type="ORF">POCULU_LOCUS762</name>
</gene>
<evidence type="ECO:0000313" key="1">
    <source>
        <dbReference type="EMBL" id="CAG8465196.1"/>
    </source>
</evidence>
<dbReference type="AlphaFoldDB" id="A0A9N8VXZ0"/>